<dbReference type="Proteomes" id="UP000640786">
    <property type="component" value="Unassembled WGS sequence"/>
</dbReference>
<evidence type="ECO:0000256" key="4">
    <source>
        <dbReference type="ARBA" id="ARBA00023002"/>
    </source>
</evidence>
<keyword evidence="2" id="KW-0285">Flavoprotein</keyword>
<evidence type="ECO:0000313" key="8">
    <source>
        <dbReference type="Proteomes" id="UP000640786"/>
    </source>
</evidence>
<evidence type="ECO:0000259" key="5">
    <source>
        <dbReference type="Pfam" id="PF00732"/>
    </source>
</evidence>
<dbReference type="Pfam" id="PF00732">
    <property type="entry name" value="GMC_oxred_N"/>
    <property type="match status" value="1"/>
</dbReference>
<keyword evidence="8" id="KW-1185">Reference proteome</keyword>
<dbReference type="PANTHER" id="PTHR46056">
    <property type="entry name" value="LONG-CHAIN-ALCOHOL OXIDASE"/>
    <property type="match status" value="1"/>
</dbReference>
<accession>A0ABR8RDW0</accession>
<keyword evidence="3" id="KW-0274">FAD</keyword>
<dbReference type="SUPFAM" id="SSF51905">
    <property type="entry name" value="FAD/NAD(P)-binding domain"/>
    <property type="match status" value="1"/>
</dbReference>
<dbReference type="Pfam" id="PF05199">
    <property type="entry name" value="GMC_oxred_C"/>
    <property type="match status" value="1"/>
</dbReference>
<evidence type="ECO:0000256" key="3">
    <source>
        <dbReference type="ARBA" id="ARBA00022827"/>
    </source>
</evidence>
<dbReference type="InterPro" id="IPR007867">
    <property type="entry name" value="GMC_OxRtase_C"/>
</dbReference>
<evidence type="ECO:0000256" key="2">
    <source>
        <dbReference type="ARBA" id="ARBA00022630"/>
    </source>
</evidence>
<keyword evidence="4" id="KW-0560">Oxidoreductase</keyword>
<reference evidence="7 8" key="1">
    <citation type="submission" date="2020-08" db="EMBL/GenBank/DDBJ databases">
        <title>A Genomic Blueprint of the Chicken Gut Microbiome.</title>
        <authorList>
            <person name="Gilroy R."/>
            <person name="Ravi A."/>
            <person name="Getino M."/>
            <person name="Pursley I."/>
            <person name="Horton D.L."/>
            <person name="Alikhan N.-F."/>
            <person name="Baker D."/>
            <person name="Gharbi K."/>
            <person name="Hall N."/>
            <person name="Watson M."/>
            <person name="Adriaenssens E.M."/>
            <person name="Foster-Nyarko E."/>
            <person name="Jarju S."/>
            <person name="Secka A."/>
            <person name="Antonio M."/>
            <person name="Oren A."/>
            <person name="Chaudhuri R."/>
            <person name="La Ragione R.M."/>
            <person name="Hildebrand F."/>
            <person name="Pallen M.J."/>
        </authorList>
    </citation>
    <scope>NUCLEOTIDE SEQUENCE [LARGE SCALE GENOMIC DNA]</scope>
    <source>
        <strain evidence="7 8">Sa2BUA9</strain>
    </source>
</reference>
<comment type="similarity">
    <text evidence="1">Belongs to the GMC oxidoreductase family.</text>
</comment>
<dbReference type="InterPro" id="IPR036188">
    <property type="entry name" value="FAD/NAD-bd_sf"/>
</dbReference>
<evidence type="ECO:0000313" key="7">
    <source>
        <dbReference type="EMBL" id="MBD7945986.1"/>
    </source>
</evidence>
<evidence type="ECO:0000256" key="1">
    <source>
        <dbReference type="ARBA" id="ARBA00010790"/>
    </source>
</evidence>
<evidence type="ECO:0000259" key="6">
    <source>
        <dbReference type="Pfam" id="PF05199"/>
    </source>
</evidence>
<dbReference type="Gene3D" id="3.50.50.60">
    <property type="entry name" value="FAD/NAD(P)-binding domain"/>
    <property type="match status" value="2"/>
</dbReference>
<protein>
    <submittedName>
        <fullName evidence="7">GMC family oxidoreductase</fullName>
    </submittedName>
</protein>
<proteinExistence type="inferred from homology"/>
<gene>
    <name evidence="7" type="ORF">H9650_17930</name>
</gene>
<dbReference type="EMBL" id="JACSQO010000012">
    <property type="protein sequence ID" value="MBD7945986.1"/>
    <property type="molecule type" value="Genomic_DNA"/>
</dbReference>
<dbReference type="PANTHER" id="PTHR46056:SF12">
    <property type="entry name" value="LONG-CHAIN-ALCOHOL OXIDASE"/>
    <property type="match status" value="1"/>
</dbReference>
<feature type="domain" description="Glucose-methanol-choline oxidoreductase C-terminal" evidence="6">
    <location>
        <begin position="435"/>
        <end position="551"/>
    </location>
</feature>
<feature type="domain" description="Glucose-methanol-choline oxidoreductase N-terminal" evidence="5">
    <location>
        <begin position="143"/>
        <end position="333"/>
    </location>
</feature>
<dbReference type="InterPro" id="IPR000172">
    <property type="entry name" value="GMC_OxRdtase_N"/>
</dbReference>
<sequence>MVTKLPKVDVVTTGMGWTGGIVAAELTKAGYKVVGLERGVERSIEDYLHGHDELKYNVRKELMQKLNKDTITFRNTLNDEARPVRDESALVVGTGTGGGGAHWGGQTYRYFPYDFEIRSKTIEKYGEGKIGKDVTIQDWGITYDEIEPYYSKFEQMAGISGEVDPLAGPRSIDYPTPPLKKLKQMKMFHEAAEKLGHHPFVVPTANVSESYTNPDGETLNACQYCSFCGNYGCEYGAKADPIVTVIPTAKKTGNFELRTHSLVTRVLYENGKATGVLYKDIRTGEVFEQPADVVALTSYTFNNVRLLLLSGIGKPYNPKTGTGVIGKNYTDHHTITGAIGYFEEEKFNSFIGTGSLGSAFNDFNADNFDHNGVEFIHGGQIEMHLFGNEPIANNPAPFGTPTWGKEFKKNSLHYFHRNVTVVSQRAILPNKNHYLDLDPVYKDDNGDPLIRVTFDYTAEDHKRNEFLVEKCADVVKEMGADIIDVIPMAEHFGGRFTFQHDAGGAIMGDNPETSAVNNYLQMWDAENLFVCGASAFPHFGPTNPTPTAAALTYRATEGMVQYLKNGGGQLVSATKSKELV</sequence>
<comment type="caution">
    <text evidence="7">The sequence shown here is derived from an EMBL/GenBank/DDBJ whole genome shotgun (WGS) entry which is preliminary data.</text>
</comment>
<organism evidence="7 8">
    <name type="scientific">Psychrobacillus faecigallinarum</name>
    <dbReference type="NCBI Taxonomy" id="2762235"/>
    <lineage>
        <taxon>Bacteria</taxon>
        <taxon>Bacillati</taxon>
        <taxon>Bacillota</taxon>
        <taxon>Bacilli</taxon>
        <taxon>Bacillales</taxon>
        <taxon>Bacillaceae</taxon>
        <taxon>Psychrobacillus</taxon>
    </lineage>
</organism>
<dbReference type="RefSeq" id="WP_191697841.1">
    <property type="nucleotide sequence ID" value="NZ_JACSQO010000012.1"/>
</dbReference>
<name>A0ABR8RDW0_9BACI</name>